<organism evidence="1 2">
    <name type="scientific">Grifola frondosa</name>
    <name type="common">Maitake</name>
    <name type="synonym">Polyporus frondosus</name>
    <dbReference type="NCBI Taxonomy" id="5627"/>
    <lineage>
        <taxon>Eukaryota</taxon>
        <taxon>Fungi</taxon>
        <taxon>Dikarya</taxon>
        <taxon>Basidiomycota</taxon>
        <taxon>Agaricomycotina</taxon>
        <taxon>Agaricomycetes</taxon>
        <taxon>Polyporales</taxon>
        <taxon>Grifolaceae</taxon>
        <taxon>Grifola</taxon>
    </lineage>
</organism>
<sequence length="67" mass="7460">MSSNKNKNKNKKAVCRQTMGAFLLPPMQPVSEHPIVDYSLKLGYTEELLRKLEVALLNKSKGEAVTA</sequence>
<dbReference type="Proteomes" id="UP000092993">
    <property type="component" value="Unassembled WGS sequence"/>
</dbReference>
<dbReference type="AlphaFoldDB" id="A0A1C7MLP9"/>
<proteinExistence type="predicted"/>
<evidence type="ECO:0000313" key="1">
    <source>
        <dbReference type="EMBL" id="OBZ77783.1"/>
    </source>
</evidence>
<evidence type="ECO:0000313" key="2">
    <source>
        <dbReference type="Proteomes" id="UP000092993"/>
    </source>
</evidence>
<dbReference type="EMBL" id="LUGG01000002">
    <property type="protein sequence ID" value="OBZ77783.1"/>
    <property type="molecule type" value="Genomic_DNA"/>
</dbReference>
<gene>
    <name evidence="1" type="ORF">A0H81_02018</name>
</gene>
<keyword evidence="2" id="KW-1185">Reference proteome</keyword>
<comment type="caution">
    <text evidence="1">The sequence shown here is derived from an EMBL/GenBank/DDBJ whole genome shotgun (WGS) entry which is preliminary data.</text>
</comment>
<name>A0A1C7MLP9_GRIFR</name>
<reference evidence="1 2" key="1">
    <citation type="submission" date="2016-03" db="EMBL/GenBank/DDBJ databases">
        <title>Whole genome sequencing of Grifola frondosa 9006-11.</title>
        <authorList>
            <person name="Min B."/>
            <person name="Park H."/>
            <person name="Kim J.-G."/>
            <person name="Cho H."/>
            <person name="Oh Y.-L."/>
            <person name="Kong W.-S."/>
            <person name="Choi I.-G."/>
        </authorList>
    </citation>
    <scope>NUCLEOTIDE SEQUENCE [LARGE SCALE GENOMIC DNA]</scope>
    <source>
        <strain evidence="1 2">9006-11</strain>
    </source>
</reference>
<accession>A0A1C7MLP9</accession>
<protein>
    <submittedName>
        <fullName evidence="1">Uncharacterized protein</fullName>
    </submittedName>
</protein>